<dbReference type="EMBL" id="BMQL01000003">
    <property type="protein sequence ID" value="GGQ98322.1"/>
    <property type="molecule type" value="Genomic_DNA"/>
</dbReference>
<dbReference type="RefSeq" id="WP_189088257.1">
    <property type="nucleotide sequence ID" value="NZ_BMQL01000003.1"/>
</dbReference>
<dbReference type="Pfam" id="PF05258">
    <property type="entry name" value="DciA"/>
    <property type="match status" value="1"/>
</dbReference>
<evidence type="ECO:0000313" key="1">
    <source>
        <dbReference type="EMBL" id="GGQ98322.1"/>
    </source>
</evidence>
<keyword evidence="2" id="KW-1185">Reference proteome</keyword>
<evidence type="ECO:0008006" key="3">
    <source>
        <dbReference type="Google" id="ProtNLM"/>
    </source>
</evidence>
<reference evidence="1" key="1">
    <citation type="journal article" date="2014" name="Int. J. Syst. Evol. Microbiol.">
        <title>Complete genome sequence of Corynebacterium casei LMG S-19264T (=DSM 44701T), isolated from a smear-ripened cheese.</title>
        <authorList>
            <consortium name="US DOE Joint Genome Institute (JGI-PGF)"/>
            <person name="Walter F."/>
            <person name="Albersmeier A."/>
            <person name="Kalinowski J."/>
            <person name="Ruckert C."/>
        </authorList>
    </citation>
    <scope>NUCLEOTIDE SEQUENCE</scope>
    <source>
        <strain evidence="1">JCM 31311</strain>
    </source>
</reference>
<dbReference type="InterPro" id="IPR007922">
    <property type="entry name" value="DciA-like"/>
</dbReference>
<sequence length="282" mass="31701">MSRRTGQTHDMRALLGTTLKSRGLRLGVSRARSVLLWPQVVGPELARLTRPRNQHGSTLFIEARDSAQAHHLSMQRHHFLAKLQQMMGDESVTELRFVVGTLPPDVRAIQPDLLPAPDRMRARELVREVPADLKDVAQQAAEAITRARRWREQQGYRPCPVCGEASAEQPCRACTLTLQDPQVGRAAPRLARNPALIHVLPQTLGDSGTAAARHLALELLKDQMELLALECVRSGGEVYYREYLGEQARLYLALSQRRESVRLTQAALRLLPERVQTVLREE</sequence>
<evidence type="ECO:0000313" key="2">
    <source>
        <dbReference type="Proteomes" id="UP000603865"/>
    </source>
</evidence>
<dbReference type="PANTHER" id="PTHR36456">
    <property type="entry name" value="UPF0232 PROTEIN SCO3875"/>
    <property type="match status" value="1"/>
</dbReference>
<comment type="caution">
    <text evidence="1">The sequence shown here is derived from an EMBL/GenBank/DDBJ whole genome shotgun (WGS) entry which is preliminary data.</text>
</comment>
<reference evidence="1" key="2">
    <citation type="submission" date="2020-09" db="EMBL/GenBank/DDBJ databases">
        <authorList>
            <person name="Sun Q."/>
            <person name="Ohkuma M."/>
        </authorList>
    </citation>
    <scope>NUCLEOTIDE SEQUENCE</scope>
    <source>
        <strain evidence="1">JCM 31311</strain>
    </source>
</reference>
<organism evidence="1 2">
    <name type="scientific">Deinococcus ruber</name>
    <dbReference type="NCBI Taxonomy" id="1848197"/>
    <lineage>
        <taxon>Bacteria</taxon>
        <taxon>Thermotogati</taxon>
        <taxon>Deinococcota</taxon>
        <taxon>Deinococci</taxon>
        <taxon>Deinococcales</taxon>
        <taxon>Deinococcaceae</taxon>
        <taxon>Deinococcus</taxon>
    </lineage>
</organism>
<accession>A0A918BY18</accession>
<dbReference type="PANTHER" id="PTHR36456:SF1">
    <property type="entry name" value="UPF0232 PROTEIN SCO3875"/>
    <property type="match status" value="1"/>
</dbReference>
<protein>
    <recommendedName>
        <fullName evidence="3">DUF721 domain-containing protein</fullName>
    </recommendedName>
</protein>
<gene>
    <name evidence="1" type="ORF">GCM10008957_08330</name>
</gene>
<dbReference type="AlphaFoldDB" id="A0A918BY18"/>
<dbReference type="Proteomes" id="UP000603865">
    <property type="component" value="Unassembled WGS sequence"/>
</dbReference>
<name>A0A918BY18_9DEIO</name>
<proteinExistence type="predicted"/>